<gene>
    <name evidence="2" type="ORF">GGD55_001182</name>
</gene>
<comment type="caution">
    <text evidence="2">The sequence shown here is derived from an EMBL/GenBank/DDBJ whole genome shotgun (WGS) entry which is preliminary data.</text>
</comment>
<dbReference type="SUPFAM" id="SSF53335">
    <property type="entry name" value="S-adenosyl-L-methionine-dependent methyltransferases"/>
    <property type="match status" value="1"/>
</dbReference>
<dbReference type="EMBL" id="JACHBK010000002">
    <property type="protein sequence ID" value="MBB5534511.1"/>
    <property type="molecule type" value="Genomic_DNA"/>
</dbReference>
<evidence type="ECO:0000313" key="2">
    <source>
        <dbReference type="EMBL" id="MBB5534511.1"/>
    </source>
</evidence>
<organism evidence="2 3">
    <name type="scientific">Rhizobium giardinii</name>
    <dbReference type="NCBI Taxonomy" id="56731"/>
    <lineage>
        <taxon>Bacteria</taxon>
        <taxon>Pseudomonadati</taxon>
        <taxon>Pseudomonadota</taxon>
        <taxon>Alphaproteobacteria</taxon>
        <taxon>Hyphomicrobiales</taxon>
        <taxon>Rhizobiaceae</taxon>
        <taxon>Rhizobium/Agrobacterium group</taxon>
        <taxon>Rhizobium</taxon>
    </lineage>
</organism>
<dbReference type="Proteomes" id="UP000585507">
    <property type="component" value="Unassembled WGS sequence"/>
</dbReference>
<dbReference type="InterPro" id="IPR029063">
    <property type="entry name" value="SAM-dependent_MTases_sf"/>
</dbReference>
<dbReference type="GO" id="GO:0032259">
    <property type="term" value="P:methylation"/>
    <property type="evidence" value="ECO:0007669"/>
    <property type="project" value="UniProtKB-KW"/>
</dbReference>
<accession>A0A7W8U7Y1</accession>
<evidence type="ECO:0000259" key="1">
    <source>
        <dbReference type="Pfam" id="PF05050"/>
    </source>
</evidence>
<dbReference type="AlphaFoldDB" id="A0A7W8U7Y1"/>
<dbReference type="Gene3D" id="3.40.50.150">
    <property type="entry name" value="Vaccinia Virus protein VP39"/>
    <property type="match status" value="1"/>
</dbReference>
<keyword evidence="2" id="KW-0808">Transferase</keyword>
<proteinExistence type="predicted"/>
<dbReference type="PANTHER" id="PTHR34203:SF15">
    <property type="entry name" value="SLL1173 PROTEIN"/>
    <property type="match status" value="1"/>
</dbReference>
<dbReference type="NCBIfam" id="TIGR01444">
    <property type="entry name" value="fkbM_fam"/>
    <property type="match status" value="1"/>
</dbReference>
<name>A0A7W8U7Y1_9HYPH</name>
<evidence type="ECO:0000313" key="3">
    <source>
        <dbReference type="Proteomes" id="UP000585507"/>
    </source>
</evidence>
<feature type="domain" description="Methyltransferase FkbM" evidence="1">
    <location>
        <begin position="116"/>
        <end position="231"/>
    </location>
</feature>
<dbReference type="Pfam" id="PF05050">
    <property type="entry name" value="Methyltransf_21"/>
    <property type="match status" value="1"/>
</dbReference>
<dbReference type="InterPro" id="IPR052514">
    <property type="entry name" value="SAM-dependent_MTase"/>
</dbReference>
<protein>
    <submittedName>
        <fullName evidence="2">FkbM family methyltransferase</fullName>
    </submittedName>
</protein>
<reference evidence="2 3" key="1">
    <citation type="submission" date="2020-08" db="EMBL/GenBank/DDBJ databases">
        <title>Genomic Encyclopedia of Type Strains, Phase IV (KMG-V): Genome sequencing to study the core and pangenomes of soil and plant-associated prokaryotes.</title>
        <authorList>
            <person name="Whitman W."/>
        </authorList>
    </citation>
    <scope>NUCLEOTIDE SEQUENCE [LARGE SCALE GENOMIC DNA]</scope>
    <source>
        <strain evidence="2 3">SEMIA 4084</strain>
    </source>
</reference>
<keyword evidence="3" id="KW-1185">Reference proteome</keyword>
<keyword evidence="2" id="KW-0489">Methyltransferase</keyword>
<dbReference type="InterPro" id="IPR006342">
    <property type="entry name" value="FkbM_mtfrase"/>
</dbReference>
<sequence length="305" mass="34717">MPDLVLKKDLENAGDGEGMLAMKSWKRRLRKWRNRIARRILSTRAGREMLVNAISPRVLTMTADCGDHLMTFSPHDYIGRKIYRKGHFERENVDRLLAILRQRNLLKQDAVLLELGGNIGTQTLYFALSKAFRHIVTVEPDPRNYRLLKTNIDQNAMGDRITAINSAAGENEGALDFFLHRDNHGKSSALRQSDRDIAITVPVKPVTAILAEAAIAPEEIGLIWMDIEGYEPVAARSMQPLLERRVPFYMEFSPVFYGPDGSKAFIDHLAQFYTNCIVFFEDRQVEMKVTAMPADIEQFDVLLLP</sequence>
<dbReference type="GO" id="GO:0008168">
    <property type="term" value="F:methyltransferase activity"/>
    <property type="evidence" value="ECO:0007669"/>
    <property type="project" value="UniProtKB-KW"/>
</dbReference>
<dbReference type="PANTHER" id="PTHR34203">
    <property type="entry name" value="METHYLTRANSFERASE, FKBM FAMILY PROTEIN"/>
    <property type="match status" value="1"/>
</dbReference>